<sequence length="731" mass="80638">MRYVLECFLLKSLQVAAEESSPMHRTCRKRHPIRLPVINCGIPWNDPDSLNTTRLPDYCRRSLAELRPKSPSVTKMSGRGAYYKALYGGGRSKRRQNGDSFGGGHPAFTEEADIFPSGGPPSRPRAGVSSLRSELQRLEGRPYPAYKDLIGEWQMEEFQIFIDKVQSDPFAPPSRFRLRLPQHHAQFPKHMFETEIRNIALCDFLTRAFHHAIQRSGIDQAAEGGGWHGSKGGDIRIDQPSQHVLRRTSMIVTTDAVEARCHVSLPARGRSIEGRRAAQLLCERLPAVARAAMYFSRQKLTDLEAHIQSVEDQEYLRGSLAKHGLVAFVINGACLPRRSGVDDRPLTSQQDDHLVLFQSPPSLEVRIGLPNRGEVKGMGIPAGITLIVGGGFHGKSTLLEALQWGVYNKIPGDGREFVVTDPGAVKIRAEDGRAVTSVDISPFINNLPFGKSTGNFSSADASGSTSQAANIMEALELGATTLLVDEDTCATNFMIRDTRMQALVSKEKEPITPFIFKIRPLVNQYRISTIMVVGGSGDFFEVADHVIMMDNYQAYCVTEKAKEIAASHTTAVETQTAPNTTKTPGDTISDRFGVFRHRVLEPGCLNPKGKVKATARRAISYGSTDIDLTCIEQLAEASQTRAIARCLQRLGEKVDDNIVNGERTLKEILESMSNIMSSIKQPGIGLNGLDALADPWSPLGDLSLPRQIEIGFSINRLRTLRIRKMKINPSS</sequence>
<dbReference type="SUPFAM" id="SSF52540">
    <property type="entry name" value="P-loop containing nucleoside triphosphate hydrolases"/>
    <property type="match status" value="1"/>
</dbReference>
<reference evidence="5 6" key="1">
    <citation type="submission" date="2014-07" db="EMBL/GenBank/DDBJ databases">
        <authorList>
            <person name="Sibley D."/>
            <person name="Venepally P."/>
            <person name="Karamycheva S."/>
            <person name="Hadjithomas M."/>
            <person name="Khan A."/>
            <person name="Brunk B."/>
            <person name="Roos D."/>
            <person name="Caler E."/>
            <person name="Lorenzi H."/>
        </authorList>
    </citation>
    <scope>NUCLEOTIDE SEQUENCE [LARGE SCALE GENOMIC DNA]</scope>
    <source>
        <strain evidence="5 6">FOU</strain>
    </source>
</reference>
<dbReference type="PANTHER" id="PTHR38149">
    <property type="entry name" value="ATPASE"/>
    <property type="match status" value="1"/>
</dbReference>
<dbReference type="InterPro" id="IPR049069">
    <property type="entry name" value="MRB1590-like_C"/>
</dbReference>
<protein>
    <submittedName>
        <fullName evidence="5">Putative ATPase</fullName>
    </submittedName>
</protein>
<evidence type="ECO:0000259" key="3">
    <source>
        <dbReference type="Pfam" id="PF20446"/>
    </source>
</evidence>
<evidence type="ECO:0000313" key="5">
    <source>
        <dbReference type="EMBL" id="KFG36994.1"/>
    </source>
</evidence>
<dbReference type="InterPro" id="IPR019195">
    <property type="entry name" value="ABC_ATPase_put"/>
</dbReference>
<feature type="region of interest" description="Disordered" evidence="1">
    <location>
        <begin position="93"/>
        <end position="128"/>
    </location>
</feature>
<evidence type="ECO:0000259" key="2">
    <source>
        <dbReference type="Pfam" id="PF09818"/>
    </source>
</evidence>
<accession>A0A086JXX6</accession>
<dbReference type="EMBL" id="AEYH02002617">
    <property type="protein sequence ID" value="KFG36994.1"/>
    <property type="molecule type" value="Genomic_DNA"/>
</dbReference>
<dbReference type="Pfam" id="PF20446">
    <property type="entry name" value="ABC_N"/>
    <property type="match status" value="1"/>
</dbReference>
<dbReference type="Pfam" id="PF09818">
    <property type="entry name" value="ABC_ATPase"/>
    <property type="match status" value="1"/>
</dbReference>
<dbReference type="PANTHER" id="PTHR38149:SF1">
    <property type="entry name" value="ATPASE"/>
    <property type="match status" value="1"/>
</dbReference>
<dbReference type="InterPro" id="IPR046833">
    <property type="entry name" value="ABC_N"/>
</dbReference>
<evidence type="ECO:0000259" key="4">
    <source>
        <dbReference type="Pfam" id="PF21117"/>
    </source>
</evidence>
<name>A0A086JXX6_TOXGO</name>
<proteinExistence type="predicted"/>
<dbReference type="SMR" id="A0A086JXX6"/>
<dbReference type="OrthoDB" id="189459at2759"/>
<feature type="domain" description="ATPase of the ABC class C-terminal" evidence="2">
    <location>
        <begin position="302"/>
        <end position="577"/>
    </location>
</feature>
<dbReference type="InterPro" id="IPR046834">
    <property type="entry name" value="ABC_ATPase_C"/>
</dbReference>
<organism evidence="5 6">
    <name type="scientific">Toxoplasma gondii FOU</name>
    <dbReference type="NCBI Taxonomy" id="943167"/>
    <lineage>
        <taxon>Eukaryota</taxon>
        <taxon>Sar</taxon>
        <taxon>Alveolata</taxon>
        <taxon>Apicomplexa</taxon>
        <taxon>Conoidasida</taxon>
        <taxon>Coccidia</taxon>
        <taxon>Eucoccidiorida</taxon>
        <taxon>Eimeriorina</taxon>
        <taxon>Sarcocystidae</taxon>
        <taxon>Toxoplasma</taxon>
    </lineage>
</organism>
<comment type="caution">
    <text evidence="5">The sequence shown here is derived from an EMBL/GenBank/DDBJ whole genome shotgun (WGS) entry which is preliminary data.</text>
</comment>
<feature type="domain" description="ATPase of the ABC class N-terminal" evidence="3">
    <location>
        <begin position="129"/>
        <end position="294"/>
    </location>
</feature>
<dbReference type="VEuPathDB" id="ToxoDB:TGFOU_255350"/>
<dbReference type="AlphaFoldDB" id="A0A086JXX6"/>
<gene>
    <name evidence="5" type="ORF">TGFOU_255350</name>
</gene>
<dbReference type="Pfam" id="PF21117">
    <property type="entry name" value="MRB1590_C"/>
    <property type="match status" value="1"/>
</dbReference>
<dbReference type="InterPro" id="IPR027417">
    <property type="entry name" value="P-loop_NTPase"/>
</dbReference>
<dbReference type="Proteomes" id="UP000028838">
    <property type="component" value="Unassembled WGS sequence"/>
</dbReference>
<evidence type="ECO:0000256" key="1">
    <source>
        <dbReference type="SAM" id="MobiDB-lite"/>
    </source>
</evidence>
<feature type="domain" description="MRB1590-like C-terminal" evidence="4">
    <location>
        <begin position="610"/>
        <end position="723"/>
    </location>
</feature>
<evidence type="ECO:0000313" key="6">
    <source>
        <dbReference type="Proteomes" id="UP000028838"/>
    </source>
</evidence>